<proteinExistence type="predicted"/>
<dbReference type="InterPro" id="IPR026272">
    <property type="entry name" value="SdpI"/>
</dbReference>
<feature type="transmembrane region" description="Helical" evidence="1">
    <location>
        <begin position="162"/>
        <end position="183"/>
    </location>
</feature>
<evidence type="ECO:0000313" key="4">
    <source>
        <dbReference type="Proteomes" id="UP001141422"/>
    </source>
</evidence>
<dbReference type="InterPro" id="IPR012867">
    <property type="entry name" value="DUF1648"/>
</dbReference>
<gene>
    <name evidence="3" type="ORF">O0S10_07110</name>
</gene>
<dbReference type="InterPro" id="IPR025962">
    <property type="entry name" value="SdpI/YhfL"/>
</dbReference>
<keyword evidence="1" id="KW-1133">Transmembrane helix</keyword>
<dbReference type="Proteomes" id="UP001141422">
    <property type="component" value="Unassembled WGS sequence"/>
</dbReference>
<comment type="caution">
    <text evidence="3">The sequence shown here is derived from an EMBL/GenBank/DDBJ whole genome shotgun (WGS) entry which is preliminary data.</text>
</comment>
<evidence type="ECO:0000256" key="1">
    <source>
        <dbReference type="SAM" id="Phobius"/>
    </source>
</evidence>
<dbReference type="PANTHER" id="PTHR37810">
    <property type="entry name" value="IMMUNITY PROTEIN SDPI"/>
    <property type="match status" value="1"/>
</dbReference>
<feature type="domain" description="DUF1648" evidence="2">
    <location>
        <begin position="13"/>
        <end position="60"/>
    </location>
</feature>
<organism evidence="3 4">
    <name type="scientific">Methanocorpusculum petauri</name>
    <dbReference type="NCBI Taxonomy" id="3002863"/>
    <lineage>
        <taxon>Archaea</taxon>
        <taxon>Methanobacteriati</taxon>
        <taxon>Methanobacteriota</taxon>
        <taxon>Stenosarchaea group</taxon>
        <taxon>Methanomicrobia</taxon>
        <taxon>Methanomicrobiales</taxon>
        <taxon>Methanocorpusculaceae</taxon>
        <taxon>Methanocorpusculum</taxon>
    </lineage>
</organism>
<feature type="transmembrane region" description="Helical" evidence="1">
    <location>
        <begin position="46"/>
        <end position="71"/>
    </location>
</feature>
<keyword evidence="1" id="KW-0812">Transmembrane</keyword>
<keyword evidence="4" id="KW-1185">Reference proteome</keyword>
<feature type="transmembrane region" description="Helical" evidence="1">
    <location>
        <begin position="83"/>
        <end position="106"/>
    </location>
</feature>
<feature type="transmembrane region" description="Helical" evidence="1">
    <location>
        <begin position="189"/>
        <end position="208"/>
    </location>
</feature>
<protein>
    <submittedName>
        <fullName evidence="3">SdpI family protein</fullName>
    </submittedName>
</protein>
<accession>A0ABT4IGX3</accession>
<evidence type="ECO:0000313" key="3">
    <source>
        <dbReference type="EMBL" id="MCZ0860993.1"/>
    </source>
</evidence>
<dbReference type="PIRSF" id="PIRSF038959">
    <property type="entry name" value="SdpI"/>
    <property type="match status" value="1"/>
</dbReference>
<dbReference type="Pfam" id="PF07853">
    <property type="entry name" value="DUF1648"/>
    <property type="match status" value="1"/>
</dbReference>
<dbReference type="Pfam" id="PF13630">
    <property type="entry name" value="SdpI"/>
    <property type="match status" value="1"/>
</dbReference>
<feature type="transmembrane region" description="Helical" evidence="1">
    <location>
        <begin position="7"/>
        <end position="26"/>
    </location>
</feature>
<keyword evidence="1" id="KW-0472">Membrane</keyword>
<dbReference type="PANTHER" id="PTHR37810:SF5">
    <property type="entry name" value="IMMUNITY PROTEIN SDPI"/>
    <property type="match status" value="1"/>
</dbReference>
<name>A0ABT4IGX3_9EURY</name>
<dbReference type="RefSeq" id="WP_268925189.1">
    <property type="nucleotide sequence ID" value="NZ_JAPTGB010000014.1"/>
</dbReference>
<feature type="transmembrane region" description="Helical" evidence="1">
    <location>
        <begin position="112"/>
        <end position="133"/>
    </location>
</feature>
<reference evidence="3" key="1">
    <citation type="submission" date="2022-12" db="EMBL/GenBank/DDBJ databases">
        <title>Isolation and characterisation of novel Methanocorpusculum spp. from native Australian herbivores indicates the genus is ancestrally host-associated.</title>
        <authorList>
            <person name="Volmer J.G."/>
            <person name="Soo R.M."/>
            <person name="Evans P.N."/>
            <person name="Hoedt E.C."/>
            <person name="Astorga Alsina A.L."/>
            <person name="Woodcroft B.J."/>
            <person name="Tyson G.W."/>
            <person name="Hugenholtz P."/>
            <person name="Morrison M."/>
        </authorList>
    </citation>
    <scope>NUCLEOTIDE SEQUENCE</scope>
    <source>
        <strain evidence="3">MG</strain>
    </source>
</reference>
<sequence>MKPNNATALATSIVCLLPIIPGILLWDQLPDQLIIHWNGAGEPDGYAPKALGVFGIPLLMCGLNLFLQFGLRTDPKIENASKTLVLLAKWFIPVLTLILVPVTLFASMGAEIPIQVIVPLLIGVMLIAIGNYLPKSKQSYTVGIRLPWTLNSEENWNRTHHLAGYLWIGGGVLLLLCAFLPAIWFLPVLVIIMILVAGIPFAYSYHLYRKGV</sequence>
<evidence type="ECO:0000259" key="2">
    <source>
        <dbReference type="Pfam" id="PF07853"/>
    </source>
</evidence>
<dbReference type="EMBL" id="JAPTGB010000014">
    <property type="protein sequence ID" value="MCZ0860993.1"/>
    <property type="molecule type" value="Genomic_DNA"/>
</dbReference>